<reference evidence="2" key="1">
    <citation type="submission" date="2021-01" db="EMBL/GenBank/DDBJ databases">
        <authorList>
            <consortium name="Genoscope - CEA"/>
            <person name="William W."/>
        </authorList>
    </citation>
    <scope>NUCLEOTIDE SEQUENCE</scope>
</reference>
<dbReference type="AlphaFoldDB" id="A0A8S1QF40"/>
<keyword evidence="1" id="KW-0175">Coiled coil</keyword>
<name>A0A8S1QF40_PARPR</name>
<evidence type="ECO:0000313" key="3">
    <source>
        <dbReference type="Proteomes" id="UP000688137"/>
    </source>
</evidence>
<feature type="coiled-coil region" evidence="1">
    <location>
        <begin position="63"/>
        <end position="97"/>
    </location>
</feature>
<dbReference type="EMBL" id="CAJJDM010000159">
    <property type="protein sequence ID" value="CAD8113200.1"/>
    <property type="molecule type" value="Genomic_DNA"/>
</dbReference>
<sequence>MREFNPYKKRSGSIQNNEPDLLFHINLKSRRKSCTCNQCGKDSEYQIRFHDVQILQWTQIQNNNELDNSTQQEIKRLEQLENRLKTYQEDFEKFDLMSKKRRKSCYCSECGNLTQYEVRNQNIPLFKPITIKNSKNSRKVHQLISNINMQTKSQFFRNFKQQNHALMYQFNNQTSKTTTRLLKQSKLKLPNFDTRLSLTPKLQNSPLSEQSSPQQLKMNSFDNTLNAVYLNPYLGSPKKFLSPPRNFAPKLPPITYKIKDEQLSQRRSLMRKRD</sequence>
<accession>A0A8S1QF40</accession>
<comment type="caution">
    <text evidence="2">The sequence shown here is derived from an EMBL/GenBank/DDBJ whole genome shotgun (WGS) entry which is preliminary data.</text>
</comment>
<proteinExistence type="predicted"/>
<gene>
    <name evidence="2" type="ORF">PPRIM_AZ9-3.1.T1540085</name>
</gene>
<dbReference type="Proteomes" id="UP000688137">
    <property type="component" value="Unassembled WGS sequence"/>
</dbReference>
<evidence type="ECO:0000313" key="2">
    <source>
        <dbReference type="EMBL" id="CAD8113200.1"/>
    </source>
</evidence>
<evidence type="ECO:0000256" key="1">
    <source>
        <dbReference type="SAM" id="Coils"/>
    </source>
</evidence>
<keyword evidence="3" id="KW-1185">Reference proteome</keyword>
<dbReference type="OMA" id="EYQIRFH"/>
<organism evidence="2 3">
    <name type="scientific">Paramecium primaurelia</name>
    <dbReference type="NCBI Taxonomy" id="5886"/>
    <lineage>
        <taxon>Eukaryota</taxon>
        <taxon>Sar</taxon>
        <taxon>Alveolata</taxon>
        <taxon>Ciliophora</taxon>
        <taxon>Intramacronucleata</taxon>
        <taxon>Oligohymenophorea</taxon>
        <taxon>Peniculida</taxon>
        <taxon>Parameciidae</taxon>
        <taxon>Paramecium</taxon>
    </lineage>
</organism>
<protein>
    <submittedName>
        <fullName evidence="2">Uncharacterized protein</fullName>
    </submittedName>
</protein>